<dbReference type="Proteomes" id="UP000765509">
    <property type="component" value="Unassembled WGS sequence"/>
</dbReference>
<sequence length="186" mass="20624">MLKEFRIKDVGPAYLILGIKVSLDQHHFTKSLLELHGIIEFNLVSSPLVPNEHLALALVDKISKFGQLKVSFHSAAGSINYLSTATRRGLSFAVSALSQHLESPGILHWKIFLHVLNYFKGTQDAGLNYPKNINVGILAYSDSHWRNCDISHRSVTGLLATVWGRPGSSPLSHSPLLRQSTRLSFD</sequence>
<name>A0A9Q3BG02_9BASI</name>
<comment type="caution">
    <text evidence="1">The sequence shown here is derived from an EMBL/GenBank/DDBJ whole genome shotgun (WGS) entry which is preliminary data.</text>
</comment>
<dbReference type="EMBL" id="AVOT02000888">
    <property type="protein sequence ID" value="MBW0464819.1"/>
    <property type="molecule type" value="Genomic_DNA"/>
</dbReference>
<accession>A0A9Q3BG02</accession>
<keyword evidence="2" id="KW-1185">Reference proteome</keyword>
<dbReference type="AlphaFoldDB" id="A0A9Q3BG02"/>
<evidence type="ECO:0000313" key="2">
    <source>
        <dbReference type="Proteomes" id="UP000765509"/>
    </source>
</evidence>
<organism evidence="1 2">
    <name type="scientific">Austropuccinia psidii MF-1</name>
    <dbReference type="NCBI Taxonomy" id="1389203"/>
    <lineage>
        <taxon>Eukaryota</taxon>
        <taxon>Fungi</taxon>
        <taxon>Dikarya</taxon>
        <taxon>Basidiomycota</taxon>
        <taxon>Pucciniomycotina</taxon>
        <taxon>Pucciniomycetes</taxon>
        <taxon>Pucciniales</taxon>
        <taxon>Sphaerophragmiaceae</taxon>
        <taxon>Austropuccinia</taxon>
    </lineage>
</organism>
<protein>
    <submittedName>
        <fullName evidence="1">Uncharacterized protein</fullName>
    </submittedName>
</protein>
<evidence type="ECO:0000313" key="1">
    <source>
        <dbReference type="EMBL" id="MBW0464819.1"/>
    </source>
</evidence>
<dbReference type="PANTHER" id="PTHR11439">
    <property type="entry name" value="GAG-POL-RELATED RETROTRANSPOSON"/>
    <property type="match status" value="1"/>
</dbReference>
<gene>
    <name evidence="1" type="ORF">O181_004534</name>
</gene>
<proteinExistence type="predicted"/>
<dbReference type="PANTHER" id="PTHR11439:SF463">
    <property type="entry name" value="REVERSE TRANSCRIPTASE TY1_COPIA-TYPE DOMAIN-CONTAINING PROTEIN"/>
    <property type="match status" value="1"/>
</dbReference>
<reference evidence="1" key="1">
    <citation type="submission" date="2021-03" db="EMBL/GenBank/DDBJ databases">
        <title>Draft genome sequence of rust myrtle Austropuccinia psidii MF-1, a brazilian biotype.</title>
        <authorList>
            <person name="Quecine M.C."/>
            <person name="Pachon D.M.R."/>
            <person name="Bonatelli M.L."/>
            <person name="Correr F.H."/>
            <person name="Franceschini L.M."/>
            <person name="Leite T.F."/>
            <person name="Margarido G.R.A."/>
            <person name="Almeida C.A."/>
            <person name="Ferrarezi J.A."/>
            <person name="Labate C.A."/>
        </authorList>
    </citation>
    <scope>NUCLEOTIDE SEQUENCE</scope>
    <source>
        <strain evidence="1">MF-1</strain>
    </source>
</reference>